<dbReference type="Ensembl" id="ENSACIT00000026801.1">
    <property type="protein sequence ID" value="ENSACIP00000026114.1"/>
    <property type="gene ID" value="ENSACIG00000020244.1"/>
</dbReference>
<dbReference type="FunFam" id="3.40.50.300:FF:000366">
    <property type="entry name" value="GTPase, IMAP family member 2"/>
    <property type="match status" value="1"/>
</dbReference>
<reference evidence="6" key="1">
    <citation type="submission" date="2025-08" db="UniProtKB">
        <authorList>
            <consortium name="Ensembl"/>
        </authorList>
    </citation>
    <scope>IDENTIFICATION</scope>
</reference>
<accession>A0A3Q0SMI5</accession>
<name>A0A3Q0SMI5_AMPCI</name>
<evidence type="ECO:0000259" key="5">
    <source>
        <dbReference type="PROSITE" id="PS51720"/>
    </source>
</evidence>
<proteinExistence type="inferred from homology"/>
<dbReference type="AlphaFoldDB" id="A0A3Q0SMI5"/>
<dbReference type="CDD" id="cd01852">
    <property type="entry name" value="AIG1"/>
    <property type="match status" value="1"/>
</dbReference>
<dbReference type="Proteomes" id="UP000261340">
    <property type="component" value="Unplaced"/>
</dbReference>
<dbReference type="PANTHER" id="PTHR10903">
    <property type="entry name" value="GTPASE, IMAP FAMILY MEMBER-RELATED"/>
    <property type="match status" value="1"/>
</dbReference>
<dbReference type="GeneTree" id="ENSGT01140000282522"/>
<dbReference type="STRING" id="61819.ENSACIP00000026114"/>
<evidence type="ECO:0000313" key="6">
    <source>
        <dbReference type="Ensembl" id="ENSACIP00000026114.1"/>
    </source>
</evidence>
<keyword evidence="3" id="KW-0342">GTP-binding</keyword>
<dbReference type="GO" id="GO:0005525">
    <property type="term" value="F:GTP binding"/>
    <property type="evidence" value="ECO:0007669"/>
    <property type="project" value="UniProtKB-KW"/>
</dbReference>
<dbReference type="InterPro" id="IPR045058">
    <property type="entry name" value="GIMA/IAN/Toc"/>
</dbReference>
<keyword evidence="7" id="KW-1185">Reference proteome</keyword>
<keyword evidence="2" id="KW-0547">Nucleotide-binding</keyword>
<dbReference type="OMA" id="EQDAVTW"/>
<comment type="similarity">
    <text evidence="1">Belongs to the TRAFAC class TrmE-Era-EngA-EngB-Septin-like GTPase superfamily. AIG1/Toc34/Toc159-like paraseptin GTPase family. IAN subfamily.</text>
</comment>
<feature type="region of interest" description="Disordered" evidence="4">
    <location>
        <begin position="199"/>
        <end position="235"/>
    </location>
</feature>
<evidence type="ECO:0000256" key="3">
    <source>
        <dbReference type="ARBA" id="ARBA00023134"/>
    </source>
</evidence>
<dbReference type="SUPFAM" id="SSF52540">
    <property type="entry name" value="P-loop containing nucleoside triphosphate hydrolases"/>
    <property type="match status" value="1"/>
</dbReference>
<dbReference type="InterPro" id="IPR006703">
    <property type="entry name" value="G_AIG1"/>
</dbReference>
<evidence type="ECO:0000256" key="2">
    <source>
        <dbReference type="ARBA" id="ARBA00022741"/>
    </source>
</evidence>
<dbReference type="Pfam" id="PF04548">
    <property type="entry name" value="AIG1"/>
    <property type="match status" value="1"/>
</dbReference>
<protein>
    <recommendedName>
        <fullName evidence="5">AIG1-type G domain-containing protein</fullName>
    </recommendedName>
</protein>
<dbReference type="PROSITE" id="PS51720">
    <property type="entry name" value="G_AIG1"/>
    <property type="match status" value="1"/>
</dbReference>
<dbReference type="PANTHER" id="PTHR10903:SF170">
    <property type="entry name" value="GTPASE IMAP FAMILY MEMBER 7"/>
    <property type="match status" value="1"/>
</dbReference>
<dbReference type="Gene3D" id="3.40.50.300">
    <property type="entry name" value="P-loop containing nucleotide triphosphate hydrolases"/>
    <property type="match status" value="1"/>
</dbReference>
<reference evidence="6" key="2">
    <citation type="submission" date="2025-09" db="UniProtKB">
        <authorList>
            <consortium name="Ensembl"/>
        </authorList>
    </citation>
    <scope>IDENTIFICATION</scope>
</reference>
<dbReference type="InterPro" id="IPR027417">
    <property type="entry name" value="P-loop_NTPase"/>
</dbReference>
<organism evidence="6 7">
    <name type="scientific">Amphilophus citrinellus</name>
    <name type="common">Midas cichlid</name>
    <name type="synonym">Cichlasoma citrinellum</name>
    <dbReference type="NCBI Taxonomy" id="61819"/>
    <lineage>
        <taxon>Eukaryota</taxon>
        <taxon>Metazoa</taxon>
        <taxon>Chordata</taxon>
        <taxon>Craniata</taxon>
        <taxon>Vertebrata</taxon>
        <taxon>Euteleostomi</taxon>
        <taxon>Actinopterygii</taxon>
        <taxon>Neopterygii</taxon>
        <taxon>Teleostei</taxon>
        <taxon>Neoteleostei</taxon>
        <taxon>Acanthomorphata</taxon>
        <taxon>Ovalentaria</taxon>
        <taxon>Cichlomorphae</taxon>
        <taxon>Cichliformes</taxon>
        <taxon>Cichlidae</taxon>
        <taxon>New World cichlids</taxon>
        <taxon>Cichlasomatinae</taxon>
        <taxon>Heroini</taxon>
        <taxon>Amphilophus</taxon>
    </lineage>
</organism>
<evidence type="ECO:0000256" key="4">
    <source>
        <dbReference type="SAM" id="MobiDB-lite"/>
    </source>
</evidence>
<feature type="domain" description="AIG1-type G" evidence="5">
    <location>
        <begin position="1"/>
        <end position="197"/>
    </location>
</feature>
<sequence length="235" mass="25987">LILVGKTGSGKSASGNTILGTSNAFKEGISPESVTKGCGRREVEKGGRKFVIIDTPGLFDTMEPQEKVKEQIEGCIEQSVPGPHAFLLVISLKSRFTQEEQDAVKWIQDNFGSDASTYTIVLFTHADLLQGKSVEDYVKESKHLQRLINQCGGRYHSLINDQRKSRIQVKELLDKIERMVEFNGGSHYTNDMYEGAQRKLEEEKEMRRKAKEPSPGPREDCGGGKVASGCAAHQG</sequence>
<evidence type="ECO:0000256" key="1">
    <source>
        <dbReference type="ARBA" id="ARBA00008535"/>
    </source>
</evidence>
<evidence type="ECO:0000313" key="7">
    <source>
        <dbReference type="Proteomes" id="UP000261340"/>
    </source>
</evidence>